<proteinExistence type="predicted"/>
<dbReference type="RefSeq" id="WP_192276660.1">
    <property type="nucleotide sequence ID" value="NZ_JACZDF010000001.1"/>
</dbReference>
<gene>
    <name evidence="1" type="ORF">IGS67_00425</name>
</gene>
<dbReference type="SUPFAM" id="SSF51735">
    <property type="entry name" value="NAD(P)-binding Rossmann-fold domains"/>
    <property type="match status" value="1"/>
</dbReference>
<accession>A0ABR9DLE8</accession>
<dbReference type="Gene3D" id="3.40.50.720">
    <property type="entry name" value="NAD(P)-binding Rossmann-like Domain"/>
    <property type="match status" value="1"/>
</dbReference>
<dbReference type="InterPro" id="IPR036291">
    <property type="entry name" value="NAD(P)-bd_dom_sf"/>
</dbReference>
<organism evidence="1 2">
    <name type="scientific">Flavimobilis rhizosphaerae</name>
    <dbReference type="NCBI Taxonomy" id="2775421"/>
    <lineage>
        <taxon>Bacteria</taxon>
        <taxon>Bacillati</taxon>
        <taxon>Actinomycetota</taxon>
        <taxon>Actinomycetes</taxon>
        <taxon>Micrococcales</taxon>
        <taxon>Jonesiaceae</taxon>
        <taxon>Flavimobilis</taxon>
    </lineage>
</organism>
<reference evidence="1 2" key="1">
    <citation type="submission" date="2020-09" db="EMBL/GenBank/DDBJ databases">
        <title>Flavimobilis rhizosphaerae sp. nov., isolated from rhizosphere soil of Spartina alterniflora.</title>
        <authorList>
            <person name="Hanqin C."/>
        </authorList>
    </citation>
    <scope>NUCLEOTIDE SEQUENCE [LARGE SCALE GENOMIC DNA]</scope>
    <source>
        <strain evidence="1 2">GY 10621</strain>
    </source>
</reference>
<protein>
    <submittedName>
        <fullName evidence="1">NADH(P)-binding protein</fullName>
    </submittedName>
</protein>
<dbReference type="EMBL" id="JACZDF010000001">
    <property type="protein sequence ID" value="MBD9697967.1"/>
    <property type="molecule type" value="Genomic_DNA"/>
</dbReference>
<evidence type="ECO:0000313" key="2">
    <source>
        <dbReference type="Proteomes" id="UP000642107"/>
    </source>
</evidence>
<dbReference type="Proteomes" id="UP000642107">
    <property type="component" value="Unassembled WGS sequence"/>
</dbReference>
<comment type="caution">
    <text evidence="1">The sequence shown here is derived from an EMBL/GenBank/DDBJ whole genome shotgun (WGS) entry which is preliminary data.</text>
</comment>
<sequence>MGRTIIVGTGVLAQAAARAIERHGRQAVLVGRRDGVDVRGPIDLRPFTDGEPVDAVLEATSTHANRPADAVRFFEASARHVAAAAHDVDAGMHVVVSIVGCHRATGYAHYAGKVAQERAARAAATDATPAIIVRSTQWFTFPGQLVDRLARGPVMPVPSMRLRPVALDSVADVVAEIVVGKRERESACVCGPETMTLAQMVARLEGRPAVRIPVPLPGAAREARTGALLPTGGVEVVGPRFEDWLREHPDGRQRELDA</sequence>
<keyword evidence="2" id="KW-1185">Reference proteome</keyword>
<name>A0ABR9DLE8_9MICO</name>
<evidence type="ECO:0000313" key="1">
    <source>
        <dbReference type="EMBL" id="MBD9697967.1"/>
    </source>
</evidence>